<protein>
    <recommendedName>
        <fullName evidence="6">NADH dehydrogenase [ubiquinone] iron-sulfur protein 5</fullName>
    </recommendedName>
    <alternativeName>
        <fullName evidence="14">Complex I-15 kDa</fullName>
    </alternativeName>
    <alternativeName>
        <fullName evidence="15">NADH-ubiquinone oxidoreductase 15 kDa subunit</fullName>
    </alternativeName>
</protein>
<evidence type="ECO:0000256" key="8">
    <source>
        <dbReference type="ARBA" id="ARBA00022660"/>
    </source>
</evidence>
<dbReference type="GO" id="GO:0032981">
    <property type="term" value="P:mitochondrial respiratory chain complex I assembly"/>
    <property type="evidence" value="ECO:0007669"/>
    <property type="project" value="TreeGrafter"/>
</dbReference>
<keyword evidence="7" id="KW-0813">Transport</keyword>
<dbReference type="GeneTree" id="ENSGT00940000174154"/>
<dbReference type="AlphaFoldDB" id="A0A8C7EQ57"/>
<comment type="function">
    <text evidence="1">Accessory subunit of the mitochondrial membrane respiratory chain NADH dehydrogenase (Complex I), that is believed not to be involved in catalysis. Complex I functions in the transfer of electrons from NADH to the respiratory chain. The immediate electron acceptor for the enzyme is believed to be ubiquinone.</text>
</comment>
<evidence type="ECO:0000256" key="11">
    <source>
        <dbReference type="ARBA" id="ARBA00023128"/>
    </source>
</evidence>
<dbReference type="Pfam" id="PF10200">
    <property type="entry name" value="Ndufs5"/>
    <property type="match status" value="1"/>
</dbReference>
<keyword evidence="11" id="KW-0496">Mitochondrion</keyword>
<evidence type="ECO:0000256" key="5">
    <source>
        <dbReference type="ARBA" id="ARBA00011261"/>
    </source>
</evidence>
<organism evidence="17 18">
    <name type="scientific">Neovison vison</name>
    <name type="common">American mink</name>
    <name type="synonym">Mustela vison</name>
    <dbReference type="NCBI Taxonomy" id="452646"/>
    <lineage>
        <taxon>Eukaryota</taxon>
        <taxon>Metazoa</taxon>
        <taxon>Chordata</taxon>
        <taxon>Craniata</taxon>
        <taxon>Vertebrata</taxon>
        <taxon>Euteleostomi</taxon>
        <taxon>Mammalia</taxon>
        <taxon>Eutheria</taxon>
        <taxon>Laurasiatheria</taxon>
        <taxon>Carnivora</taxon>
        <taxon>Caniformia</taxon>
        <taxon>Musteloidea</taxon>
        <taxon>Mustelidae</taxon>
        <taxon>Mustelinae</taxon>
        <taxon>Neogale</taxon>
    </lineage>
</organism>
<dbReference type="GO" id="GO:0005758">
    <property type="term" value="C:mitochondrial intermembrane space"/>
    <property type="evidence" value="ECO:0007669"/>
    <property type="project" value="UniProtKB-SubCell"/>
</dbReference>
<evidence type="ECO:0000256" key="2">
    <source>
        <dbReference type="ARBA" id="ARBA00004569"/>
    </source>
</evidence>
<proteinExistence type="inferred from homology"/>
<dbReference type="PANTHER" id="PTHR15224">
    <property type="entry name" value="NADH DEHYDROGENASE [UBIQUINONE] IRON-SULFUR PROTEIN 5"/>
    <property type="match status" value="1"/>
</dbReference>
<comment type="similarity">
    <text evidence="4">Belongs to the complex I NDUFS5 subunit family.</text>
</comment>
<evidence type="ECO:0000256" key="13">
    <source>
        <dbReference type="ARBA" id="ARBA00023157"/>
    </source>
</evidence>
<dbReference type="Proteomes" id="UP000694425">
    <property type="component" value="Unplaced"/>
</dbReference>
<sequence length="106" mass="12186">MPLFDAQGRLGLNLDRWVTIQSAQNHEIPGGCYTSEKEWRGRAPGIRGPRAEKEFETEFDDFVECLLRQKTMECLSDVRRQQDKLIKEEKYASPPPHGLRPEGSVL</sequence>
<evidence type="ECO:0000313" key="17">
    <source>
        <dbReference type="Ensembl" id="ENSNVIP00000015180.1"/>
    </source>
</evidence>
<keyword evidence="13" id="KW-1015">Disulfide bond</keyword>
<dbReference type="PANTHER" id="PTHR15224:SF1">
    <property type="entry name" value="NADH DEHYDROGENASE [UBIQUINONE] IRON-SULFUR PROTEIN 5"/>
    <property type="match status" value="1"/>
</dbReference>
<evidence type="ECO:0000256" key="10">
    <source>
        <dbReference type="ARBA" id="ARBA00022982"/>
    </source>
</evidence>
<evidence type="ECO:0000256" key="7">
    <source>
        <dbReference type="ARBA" id="ARBA00022448"/>
    </source>
</evidence>
<comment type="subunit">
    <text evidence="5">Mammalian complex I is composed of 45 different subunits. This is a component of the iron-sulfur (IP) fragment of the enzyme.</text>
</comment>
<keyword evidence="9" id="KW-0999">Mitochondrion inner membrane</keyword>
<evidence type="ECO:0000256" key="4">
    <source>
        <dbReference type="ARBA" id="ARBA00007372"/>
    </source>
</evidence>
<evidence type="ECO:0000256" key="9">
    <source>
        <dbReference type="ARBA" id="ARBA00022792"/>
    </source>
</evidence>
<dbReference type="GO" id="GO:0005743">
    <property type="term" value="C:mitochondrial inner membrane"/>
    <property type="evidence" value="ECO:0007669"/>
    <property type="project" value="UniProtKB-SubCell"/>
</dbReference>
<keyword evidence="12" id="KW-0472">Membrane</keyword>
<reference evidence="17" key="1">
    <citation type="submission" date="2025-08" db="UniProtKB">
        <authorList>
            <consortium name="Ensembl"/>
        </authorList>
    </citation>
    <scope>IDENTIFICATION</scope>
</reference>
<comment type="subcellular location">
    <subcellularLocation>
        <location evidence="3">Mitochondrion inner membrane</location>
        <topology evidence="3">Peripheral membrane protein</topology>
    </subcellularLocation>
    <subcellularLocation>
        <location evidence="2">Mitochondrion intermembrane space</location>
    </subcellularLocation>
</comment>
<dbReference type="Ensembl" id="ENSNVIT00000017721.1">
    <property type="protein sequence ID" value="ENSNVIP00000015180.1"/>
    <property type="gene ID" value="ENSNVIG00000011910.1"/>
</dbReference>
<keyword evidence="10" id="KW-0249">Electron transport</keyword>
<evidence type="ECO:0000256" key="12">
    <source>
        <dbReference type="ARBA" id="ARBA00023136"/>
    </source>
</evidence>
<name>A0A8C7EQ57_NEOVI</name>
<evidence type="ECO:0000313" key="18">
    <source>
        <dbReference type="Proteomes" id="UP000694425"/>
    </source>
</evidence>
<evidence type="ECO:0000256" key="3">
    <source>
        <dbReference type="ARBA" id="ARBA00004637"/>
    </source>
</evidence>
<keyword evidence="18" id="KW-1185">Reference proteome</keyword>
<keyword evidence="8" id="KW-0679">Respiratory chain</keyword>
<evidence type="ECO:0000256" key="15">
    <source>
        <dbReference type="ARBA" id="ARBA00032739"/>
    </source>
</evidence>
<dbReference type="InterPro" id="IPR019342">
    <property type="entry name" value="NADH_UbQ_OxRdtase_FeS-su5"/>
</dbReference>
<accession>A0A8C7EQ57</accession>
<evidence type="ECO:0000256" key="6">
    <source>
        <dbReference type="ARBA" id="ARBA00013482"/>
    </source>
</evidence>
<evidence type="ECO:0000256" key="1">
    <source>
        <dbReference type="ARBA" id="ARBA00003195"/>
    </source>
</evidence>
<reference evidence="17" key="2">
    <citation type="submission" date="2025-09" db="UniProtKB">
        <authorList>
            <consortium name="Ensembl"/>
        </authorList>
    </citation>
    <scope>IDENTIFICATION</scope>
</reference>
<evidence type="ECO:0000256" key="16">
    <source>
        <dbReference type="SAM" id="MobiDB-lite"/>
    </source>
</evidence>
<feature type="region of interest" description="Disordered" evidence="16">
    <location>
        <begin position="85"/>
        <end position="106"/>
    </location>
</feature>
<evidence type="ECO:0000256" key="14">
    <source>
        <dbReference type="ARBA" id="ARBA00031222"/>
    </source>
</evidence>